<feature type="region of interest" description="Disordered" evidence="1">
    <location>
        <begin position="235"/>
        <end position="290"/>
    </location>
</feature>
<comment type="caution">
    <text evidence="2">The sequence shown here is derived from an EMBL/GenBank/DDBJ whole genome shotgun (WGS) entry which is preliminary data.</text>
</comment>
<name>A0ABQ8YR98_9EUKA</name>
<reference evidence="2" key="1">
    <citation type="submission" date="2022-08" db="EMBL/GenBank/DDBJ databases">
        <title>Novel sulfate-reducing endosymbionts in the free-living metamonad Anaeramoeba.</title>
        <authorList>
            <person name="Jerlstrom-Hultqvist J."/>
            <person name="Cepicka I."/>
            <person name="Gallot-Lavallee L."/>
            <person name="Salas-Leiva D."/>
            <person name="Curtis B.A."/>
            <person name="Zahonova K."/>
            <person name="Pipaliya S."/>
            <person name="Dacks J."/>
            <person name="Roger A.J."/>
        </authorList>
    </citation>
    <scope>NUCLEOTIDE SEQUENCE</scope>
    <source>
        <strain evidence="2">Schooner1</strain>
    </source>
</reference>
<feature type="compositionally biased region" description="Acidic residues" evidence="1">
    <location>
        <begin position="456"/>
        <end position="466"/>
    </location>
</feature>
<dbReference type="PANTHER" id="PTHR11264:SF0">
    <property type="entry name" value="URACIL-DNA GLYCOSYLASE"/>
    <property type="match status" value="1"/>
</dbReference>
<dbReference type="Gene3D" id="3.40.470.10">
    <property type="entry name" value="Uracil-DNA glycosylase-like domain"/>
    <property type="match status" value="2"/>
</dbReference>
<evidence type="ECO:0000256" key="1">
    <source>
        <dbReference type="SAM" id="MobiDB-lite"/>
    </source>
</evidence>
<feature type="compositionally biased region" description="Polar residues" evidence="1">
    <location>
        <begin position="272"/>
        <end position="290"/>
    </location>
</feature>
<feature type="compositionally biased region" description="Low complexity" evidence="1">
    <location>
        <begin position="436"/>
        <end position="455"/>
    </location>
</feature>
<feature type="compositionally biased region" description="Polar residues" evidence="1">
    <location>
        <begin position="235"/>
        <end position="260"/>
    </location>
</feature>
<feature type="compositionally biased region" description="Basic and acidic residues" evidence="1">
    <location>
        <begin position="261"/>
        <end position="271"/>
    </location>
</feature>
<dbReference type="PANTHER" id="PTHR11264">
    <property type="entry name" value="URACIL-DNA GLYCOSYLASE"/>
    <property type="match status" value="1"/>
</dbReference>
<proteinExistence type="predicted"/>
<keyword evidence="3" id="KW-1185">Reference proteome</keyword>
<dbReference type="InterPro" id="IPR002043">
    <property type="entry name" value="UDG_fam1"/>
</dbReference>
<feature type="compositionally biased region" description="Basic residues" evidence="1">
    <location>
        <begin position="413"/>
        <end position="429"/>
    </location>
</feature>
<dbReference type="EMBL" id="JAOAOG010000127">
    <property type="protein sequence ID" value="KAJ6247134.1"/>
    <property type="molecule type" value="Genomic_DNA"/>
</dbReference>
<dbReference type="SUPFAM" id="SSF52141">
    <property type="entry name" value="Uracil-DNA glycosylase-like"/>
    <property type="match status" value="2"/>
</dbReference>
<accession>A0ABQ8YR98</accession>
<dbReference type="Proteomes" id="UP001150062">
    <property type="component" value="Unassembled WGS sequence"/>
</dbReference>
<dbReference type="InterPro" id="IPR036895">
    <property type="entry name" value="Uracil-DNA_glycosylase-like_sf"/>
</dbReference>
<evidence type="ECO:0000313" key="2">
    <source>
        <dbReference type="EMBL" id="KAJ6247134.1"/>
    </source>
</evidence>
<protein>
    <submittedName>
        <fullName evidence="2">Uracil-DNA glycosylase</fullName>
    </submittedName>
</protein>
<feature type="region of interest" description="Disordered" evidence="1">
    <location>
        <begin position="404"/>
        <end position="466"/>
    </location>
</feature>
<sequence length="706" mass="81776">MNNELLEKLFPSEWKEYWFLRSQKRYIDRIVKRLNECQRKKHTIAPKISKIFQAFKYCVPSKLKCIITASEPDVISKMSDGLALSVPFGVRVPIVTSKIFSILSKEIPKFKCPSHGDLRSLAKEGVLLLNTSLTDRSTSFDRNGNIWLPLISRILRKIVKTIKNLPILVIGTEPKHEISLLKVSRNNLIFMPSPLGLDGKEYWEKRKVFTKINEAVVRNGNEKINWLVLNRNNLNHAPNSKTNQKGGTVSKRNSNSPQNDSKNRNDFDRSNGKTINKTKIQNNTQNDNQTLSVGVGVDVGVGVGVNVNEKKIDYANEFNIDSDFDSEIEELSFKESKNFDYNWQNNHFNFRKRKEPGFLLNVDDNTKKRKRQLKSYLKFIIHPSWLNFLPDSFQFLELLNSNKNTKNTNNAKKTTRKKKIKKLKRKKKSNFHDQSSDSSSSSRTGTSGSTSSDYDSNTDSDSDDDSNDQFFEQFSNCTFHNLKIVMFNLNYNRNDYQKKKFKITPNINTISKILNIKIPNWKEKESEKIRHWSQQGILLLNFWPNNLFKNIWNPNKRQNFVQNLIKKLWKMKRYLVFVSFDKTDQEKLNLGKNVNNHYYMKFPYGNPLKMPTNSCEILFDKTNIFLKKYYTKTININSGGSSGSGSGSGGCKNQWFFINKSHYHLNNLLIEQKINSRFDCSSGCESSCSSLQEINSDSELESEIEK</sequence>
<evidence type="ECO:0000313" key="3">
    <source>
        <dbReference type="Proteomes" id="UP001150062"/>
    </source>
</evidence>
<gene>
    <name evidence="2" type="ORF">M0813_18659</name>
</gene>
<organism evidence="2 3">
    <name type="scientific">Anaeramoeba flamelloides</name>
    <dbReference type="NCBI Taxonomy" id="1746091"/>
    <lineage>
        <taxon>Eukaryota</taxon>
        <taxon>Metamonada</taxon>
        <taxon>Anaeramoebidae</taxon>
        <taxon>Anaeramoeba</taxon>
    </lineage>
</organism>